<feature type="compositionally biased region" description="Basic and acidic residues" evidence="1">
    <location>
        <begin position="298"/>
        <end position="308"/>
    </location>
</feature>
<proteinExistence type="predicted"/>
<feature type="compositionally biased region" description="Basic and acidic residues" evidence="1">
    <location>
        <begin position="1"/>
        <end position="11"/>
    </location>
</feature>
<feature type="compositionally biased region" description="Polar residues" evidence="1">
    <location>
        <begin position="447"/>
        <end position="470"/>
    </location>
</feature>
<reference evidence="2 3" key="2">
    <citation type="submission" date="2019-01" db="EMBL/GenBank/DDBJ databases">
        <title>The decoding of complex shrimp genome reveals the adaptation for benthos swimmer, frequently molting mechanism and breeding impact on genome.</title>
        <authorList>
            <person name="Sun Y."/>
            <person name="Gao Y."/>
            <person name="Yu Y."/>
        </authorList>
    </citation>
    <scope>NUCLEOTIDE SEQUENCE [LARGE SCALE GENOMIC DNA]</scope>
    <source>
        <tissue evidence="2">Muscle</tissue>
    </source>
</reference>
<evidence type="ECO:0000313" key="3">
    <source>
        <dbReference type="Proteomes" id="UP000283509"/>
    </source>
</evidence>
<keyword evidence="3" id="KW-1185">Reference proteome</keyword>
<accession>A0A423SCI1</accession>
<feature type="region of interest" description="Disordered" evidence="1">
    <location>
        <begin position="293"/>
        <end position="339"/>
    </location>
</feature>
<feature type="compositionally biased region" description="Basic and acidic residues" evidence="1">
    <location>
        <begin position="56"/>
        <end position="67"/>
    </location>
</feature>
<sequence length="899" mass="99730">MSDVRTERENSPEFIEPGELPDELMEVFQDSDFGEDSNSGNRANALKLEHSGSPPRRLEDESSRLMEFELPEEPEEKFRPQEPSKKLIEVGHTLDSDPFVGSGGLIEVGLLDVKDEFLNMKSESPEPPKYSSKLSMDGDHGQGGSSKLTSVRRLTSKTYKQIKKFNLRSKKTKMLQKKSKAKVRVNRCSQCSCQRSNDEHRECSAHAQCSRSGHFDPLSCEICCPSVQALLDADTIDKDSEHWRKLKNRFLVATKWASRKNVPMNWLDEKLAHKLQMVKDPFHASNATTQVAVAEPKVPQDKLVDEKPSIPLPSQEYFSSSSTDGSTGSNYGSRTNRRKKKKKKAAQCSCCLIPIREDGHRKCSAHASCTKSGIFNPQACRICSPHVKALLKAETVDKKSVHWKALKGRFTNAKKWAARKGLVLKWGDDKLAHALQLNREYMRSKSEVSTASPAQQQSNTPSSDTLQESQLSQDKFRDIVYQYVTEVLKEKCSEDLLQNLPAAQSSKASRGKRGKVGSLSHLPSPKRRKKMTPHSALDHSLSTKEGSSSVHSSTIPSSSFESAMPLPYPVSPDKPPAIGALGEGSGNSLPGIWFPVPSDWNVSMVGGKLVATKPYVDENGAVSRQPIENVEFQITRNSGNSVMKCRYVPSTDSNSYLSWEAAMNRLKQSLAEADQLFPEKHSNVTVALSPTSNGLDVDFHQEPSDVLTALGEDFLDLWRSVADAYAPRMLSMPPGFAGVSSIAGSSAYAQVFRFLSAPRIHMDDIPVHLRRPRIHYVEADGRTRQSALALSSVQAALAYGSDFAGRMAEKLQSDPELDAVTVIRLLQQQMLDAAQSLTFHIKDLLKQAIHFRLCLRKDTLPKLPESHHYKILKGDAFAADIFGPALEKAMNFKPPTTKD</sequence>
<comment type="caution">
    <text evidence="2">The sequence shown here is derived from an EMBL/GenBank/DDBJ whole genome shotgun (WGS) entry which is preliminary data.</text>
</comment>
<dbReference type="Proteomes" id="UP000283509">
    <property type="component" value="Unassembled WGS sequence"/>
</dbReference>
<feature type="region of interest" description="Disordered" evidence="1">
    <location>
        <begin position="503"/>
        <end position="558"/>
    </location>
</feature>
<feature type="region of interest" description="Disordered" evidence="1">
    <location>
        <begin position="120"/>
        <end position="152"/>
    </location>
</feature>
<evidence type="ECO:0000313" key="2">
    <source>
        <dbReference type="EMBL" id="ROT61863.1"/>
    </source>
</evidence>
<protein>
    <submittedName>
        <fullName evidence="2">Uncharacterized protein</fullName>
    </submittedName>
</protein>
<dbReference type="EMBL" id="QCYY01003969">
    <property type="protein sequence ID" value="ROT61863.1"/>
    <property type="molecule type" value="Genomic_DNA"/>
</dbReference>
<feature type="compositionally biased region" description="Low complexity" evidence="1">
    <location>
        <begin position="319"/>
        <end position="333"/>
    </location>
</feature>
<dbReference type="OrthoDB" id="6359483at2759"/>
<evidence type="ECO:0000256" key="1">
    <source>
        <dbReference type="SAM" id="MobiDB-lite"/>
    </source>
</evidence>
<dbReference type="AlphaFoldDB" id="A0A423SCI1"/>
<reference evidence="2 3" key="1">
    <citation type="submission" date="2018-04" db="EMBL/GenBank/DDBJ databases">
        <authorList>
            <person name="Zhang X."/>
            <person name="Yuan J."/>
            <person name="Li F."/>
            <person name="Xiang J."/>
        </authorList>
    </citation>
    <scope>NUCLEOTIDE SEQUENCE [LARGE SCALE GENOMIC DNA]</scope>
    <source>
        <tissue evidence="2">Muscle</tissue>
    </source>
</reference>
<feature type="compositionally biased region" description="Low complexity" evidence="1">
    <location>
        <begin position="547"/>
        <end position="558"/>
    </location>
</feature>
<feature type="region of interest" description="Disordered" evidence="1">
    <location>
        <begin position="444"/>
        <end position="470"/>
    </location>
</feature>
<feature type="region of interest" description="Disordered" evidence="1">
    <location>
        <begin position="1"/>
        <end position="83"/>
    </location>
</feature>
<organism evidence="2 3">
    <name type="scientific">Penaeus vannamei</name>
    <name type="common">Whiteleg shrimp</name>
    <name type="synonym">Litopenaeus vannamei</name>
    <dbReference type="NCBI Taxonomy" id="6689"/>
    <lineage>
        <taxon>Eukaryota</taxon>
        <taxon>Metazoa</taxon>
        <taxon>Ecdysozoa</taxon>
        <taxon>Arthropoda</taxon>
        <taxon>Crustacea</taxon>
        <taxon>Multicrustacea</taxon>
        <taxon>Malacostraca</taxon>
        <taxon>Eumalacostraca</taxon>
        <taxon>Eucarida</taxon>
        <taxon>Decapoda</taxon>
        <taxon>Dendrobranchiata</taxon>
        <taxon>Penaeoidea</taxon>
        <taxon>Penaeidae</taxon>
        <taxon>Penaeus</taxon>
    </lineage>
</organism>
<name>A0A423SCI1_PENVA</name>
<gene>
    <name evidence="2" type="ORF">C7M84_020327</name>
</gene>